<keyword evidence="2" id="KW-0408">Iron</keyword>
<evidence type="ECO:0000313" key="5">
    <source>
        <dbReference type="EMBL" id="KAG6422285.1"/>
    </source>
</evidence>
<dbReference type="Proteomes" id="UP000298416">
    <property type="component" value="Unassembled WGS sequence"/>
</dbReference>
<keyword evidence="1" id="KW-0479">Metal-binding</keyword>
<evidence type="ECO:0000313" key="6">
    <source>
        <dbReference type="Proteomes" id="UP000298416"/>
    </source>
</evidence>
<dbReference type="PANTHER" id="PTHR47990">
    <property type="entry name" value="2-OXOGLUTARATE (2OG) AND FE(II)-DEPENDENT OXYGENASE SUPERFAMILY PROTEIN-RELATED"/>
    <property type="match status" value="1"/>
</dbReference>
<sequence length="287" mass="32195">MGSLTLPELLVVDFNTEATKPGSNSWSSACKSIRTAFENHGCFIALCDYITPQLHNFIFKAADDLFDLPIETKVQTINEKPYHGYVGQMPIVPLHEALGIDYANTPQGVQSFTNLMWPQGNPSFCENSMGFAKAVAKLEKMVVRMLFESYGLEEKLAESHVDATTYLLKFLKYRSPDEGEARDGEWIDVHFPPSSFVVMAGDACKAWSNDRVLSPSHKVIMDINGNETRYTAALFSFLSKTVEAPEGLVDDEHPLKYKPFEHVDLLKFFDTKCGLRSQDILQDFCGV</sequence>
<dbReference type="GO" id="GO:0016706">
    <property type="term" value="F:2-oxoglutarate-dependent dioxygenase activity"/>
    <property type="evidence" value="ECO:0007669"/>
    <property type="project" value="UniProtKB-ARBA"/>
</dbReference>
<dbReference type="Pfam" id="PF03171">
    <property type="entry name" value="2OG-FeII_Oxy"/>
    <property type="match status" value="1"/>
</dbReference>
<dbReference type="Gene3D" id="2.60.120.330">
    <property type="entry name" value="B-lactam Antibiotic, Isopenicillin N Synthase, Chain"/>
    <property type="match status" value="2"/>
</dbReference>
<evidence type="ECO:0000256" key="2">
    <source>
        <dbReference type="ARBA" id="ARBA00023004"/>
    </source>
</evidence>
<dbReference type="InterPro" id="IPR044861">
    <property type="entry name" value="IPNS-like_FE2OG_OXY"/>
</dbReference>
<name>A0A8X8Y262_SALSN</name>
<feature type="domain" description="Non-haem dioxygenase N-terminal" evidence="4">
    <location>
        <begin position="12"/>
        <end position="87"/>
    </location>
</feature>
<evidence type="ECO:0000259" key="4">
    <source>
        <dbReference type="Pfam" id="PF14226"/>
    </source>
</evidence>
<feature type="domain" description="Isopenicillin N synthase-like Fe(2+) 2OG dioxygenase" evidence="3">
    <location>
        <begin position="160"/>
        <end position="235"/>
    </location>
</feature>
<dbReference type="InterPro" id="IPR050231">
    <property type="entry name" value="Iron_ascorbate_oxido_reductase"/>
</dbReference>
<dbReference type="InterPro" id="IPR027443">
    <property type="entry name" value="IPNS-like_sf"/>
</dbReference>
<organism evidence="5">
    <name type="scientific">Salvia splendens</name>
    <name type="common">Scarlet sage</name>
    <dbReference type="NCBI Taxonomy" id="180675"/>
    <lineage>
        <taxon>Eukaryota</taxon>
        <taxon>Viridiplantae</taxon>
        <taxon>Streptophyta</taxon>
        <taxon>Embryophyta</taxon>
        <taxon>Tracheophyta</taxon>
        <taxon>Spermatophyta</taxon>
        <taxon>Magnoliopsida</taxon>
        <taxon>eudicotyledons</taxon>
        <taxon>Gunneridae</taxon>
        <taxon>Pentapetalae</taxon>
        <taxon>asterids</taxon>
        <taxon>lamiids</taxon>
        <taxon>Lamiales</taxon>
        <taxon>Lamiaceae</taxon>
        <taxon>Nepetoideae</taxon>
        <taxon>Mentheae</taxon>
        <taxon>Salviinae</taxon>
        <taxon>Salvia</taxon>
        <taxon>Salvia subgen. Calosphace</taxon>
        <taxon>core Calosphace</taxon>
    </lineage>
</organism>
<evidence type="ECO:0000259" key="3">
    <source>
        <dbReference type="Pfam" id="PF03171"/>
    </source>
</evidence>
<proteinExistence type="predicted"/>
<keyword evidence="6" id="KW-1185">Reference proteome</keyword>
<reference evidence="5" key="2">
    <citation type="submission" date="2020-08" db="EMBL/GenBank/DDBJ databases">
        <title>Plant Genome Project.</title>
        <authorList>
            <person name="Zhang R.-G."/>
        </authorList>
    </citation>
    <scope>NUCLEOTIDE SEQUENCE</scope>
    <source>
        <strain evidence="5">Huo1</strain>
        <tissue evidence="5">Leaf</tissue>
    </source>
</reference>
<dbReference type="Pfam" id="PF14226">
    <property type="entry name" value="DIOX_N"/>
    <property type="match status" value="1"/>
</dbReference>
<dbReference type="SUPFAM" id="SSF51197">
    <property type="entry name" value="Clavaminate synthase-like"/>
    <property type="match status" value="1"/>
</dbReference>
<dbReference type="EMBL" id="PNBA02000006">
    <property type="protein sequence ID" value="KAG6422285.1"/>
    <property type="molecule type" value="Genomic_DNA"/>
</dbReference>
<gene>
    <name evidence="5" type="ORF">SASPL_118851</name>
</gene>
<dbReference type="InterPro" id="IPR026992">
    <property type="entry name" value="DIOX_N"/>
</dbReference>
<accession>A0A8X8Y262</accession>
<comment type="caution">
    <text evidence="5">The sequence shown here is derived from an EMBL/GenBank/DDBJ whole genome shotgun (WGS) entry which is preliminary data.</text>
</comment>
<evidence type="ECO:0000256" key="1">
    <source>
        <dbReference type="ARBA" id="ARBA00022723"/>
    </source>
</evidence>
<dbReference type="GO" id="GO:0046872">
    <property type="term" value="F:metal ion binding"/>
    <property type="evidence" value="ECO:0007669"/>
    <property type="project" value="UniProtKB-KW"/>
</dbReference>
<protein>
    <submittedName>
        <fullName evidence="5">Uncharacterized protein</fullName>
    </submittedName>
</protein>
<dbReference type="AlphaFoldDB" id="A0A8X8Y262"/>
<reference evidence="5" key="1">
    <citation type="submission" date="2018-01" db="EMBL/GenBank/DDBJ databases">
        <authorList>
            <person name="Mao J.F."/>
        </authorList>
    </citation>
    <scope>NUCLEOTIDE SEQUENCE</scope>
    <source>
        <strain evidence="5">Huo1</strain>
        <tissue evidence="5">Leaf</tissue>
    </source>
</reference>